<evidence type="ECO:0000256" key="12">
    <source>
        <dbReference type="PIRNR" id="PIRNR025648"/>
    </source>
</evidence>
<feature type="binding site" evidence="13">
    <location>
        <position position="201"/>
    </location>
    <ligand>
        <name>substrate</name>
    </ligand>
</feature>
<evidence type="ECO:0000256" key="3">
    <source>
        <dbReference type="ARBA" id="ARBA00011738"/>
    </source>
</evidence>
<feature type="binding site" evidence="13">
    <location>
        <position position="281"/>
    </location>
    <ligand>
        <name>substrate</name>
    </ligand>
</feature>
<dbReference type="RefSeq" id="WP_143909292.1">
    <property type="nucleotide sequence ID" value="NZ_CP041765.1"/>
</dbReference>
<feature type="domain" description="Meso-diaminopimelate D-dehydrogenase C-terminal" evidence="14">
    <location>
        <begin position="124"/>
        <end position="280"/>
    </location>
</feature>
<dbReference type="AlphaFoldDB" id="A0A516X4P8"/>
<feature type="binding site" evidence="13">
    <location>
        <begin position="71"/>
        <end position="74"/>
    </location>
    <ligand>
        <name>NADP(+)</name>
        <dbReference type="ChEBI" id="CHEBI:58349"/>
    </ligand>
</feature>
<comment type="catalytic activity">
    <reaction evidence="11 12">
        <text>meso-2,6-diaminopimelate + NADP(+) + H2O = (S)-2-amino-6-oxoheptanedioate + NH4(+) + NADPH + H(+)</text>
        <dbReference type="Rhea" id="RHEA:13561"/>
        <dbReference type="ChEBI" id="CHEBI:15377"/>
        <dbReference type="ChEBI" id="CHEBI:15378"/>
        <dbReference type="ChEBI" id="CHEBI:28938"/>
        <dbReference type="ChEBI" id="CHEBI:57783"/>
        <dbReference type="ChEBI" id="CHEBI:57791"/>
        <dbReference type="ChEBI" id="CHEBI:58349"/>
        <dbReference type="ChEBI" id="CHEBI:58556"/>
        <dbReference type="EC" id="1.4.1.16"/>
    </reaction>
</comment>
<dbReference type="GO" id="GO:0047850">
    <property type="term" value="F:diaminopimelate dehydrogenase activity"/>
    <property type="evidence" value="ECO:0007669"/>
    <property type="project" value="UniProtKB-UniRule"/>
</dbReference>
<evidence type="ECO:0000256" key="7">
    <source>
        <dbReference type="ARBA" id="ARBA00022857"/>
    </source>
</evidence>
<keyword evidence="16" id="KW-1185">Reference proteome</keyword>
<evidence type="ECO:0000256" key="4">
    <source>
        <dbReference type="ARBA" id="ARBA00012080"/>
    </source>
</evidence>
<dbReference type="UniPathway" id="UPA00034">
    <property type="reaction ID" value="UER00026"/>
</dbReference>
<comment type="subunit">
    <text evidence="3 12">Homodimer.</text>
</comment>
<dbReference type="InterPro" id="IPR032094">
    <property type="entry name" value="Meso-DAP_DH_C"/>
</dbReference>
<organism evidence="15 16">
    <name type="scientific">Tomitella fengzijianii</name>
    <dbReference type="NCBI Taxonomy" id="2597660"/>
    <lineage>
        <taxon>Bacteria</taxon>
        <taxon>Bacillati</taxon>
        <taxon>Actinomycetota</taxon>
        <taxon>Actinomycetes</taxon>
        <taxon>Mycobacteriales</taxon>
        <taxon>Tomitella</taxon>
    </lineage>
</organism>
<feature type="binding site" evidence="13">
    <location>
        <begin position="12"/>
        <end position="15"/>
    </location>
    <ligand>
        <name>NADP(+)</name>
        <dbReference type="ChEBI" id="CHEBI:58349"/>
    </ligand>
</feature>
<keyword evidence="6 12" id="KW-0028">Amino-acid biosynthesis</keyword>
<dbReference type="EC" id="1.4.1.16" evidence="4 12"/>
<dbReference type="InterPro" id="IPR036291">
    <property type="entry name" value="NAD(P)-bd_dom_sf"/>
</dbReference>
<dbReference type="GO" id="GO:0019877">
    <property type="term" value="P:diaminopimelate biosynthetic process"/>
    <property type="evidence" value="ECO:0007669"/>
    <property type="project" value="UniProtKB-UniRule"/>
</dbReference>
<dbReference type="PIRSF" id="PIRSF025648">
    <property type="entry name" value="DDH"/>
    <property type="match status" value="1"/>
</dbReference>
<evidence type="ECO:0000256" key="13">
    <source>
        <dbReference type="PIRSR" id="PIRSR025648-1"/>
    </source>
</evidence>
<dbReference type="Gene3D" id="3.30.360.10">
    <property type="entry name" value="Dihydrodipicolinate Reductase, domain 2"/>
    <property type="match status" value="1"/>
</dbReference>
<feature type="binding site" evidence="13">
    <location>
        <position position="150"/>
    </location>
    <ligand>
        <name>substrate</name>
    </ligand>
</feature>
<evidence type="ECO:0000256" key="5">
    <source>
        <dbReference type="ARBA" id="ARBA00021654"/>
    </source>
</evidence>
<dbReference type="SUPFAM" id="SSF51735">
    <property type="entry name" value="NAD(P)-binding Rossmann-fold domains"/>
    <property type="match status" value="1"/>
</dbReference>
<dbReference type="Gene3D" id="3.40.50.720">
    <property type="entry name" value="NAD(P)-binding Rossmann-like Domain"/>
    <property type="match status" value="1"/>
</dbReference>
<feature type="binding site" evidence="13">
    <location>
        <position position="251"/>
    </location>
    <ligand>
        <name>substrate</name>
    </ligand>
</feature>
<evidence type="ECO:0000256" key="9">
    <source>
        <dbReference type="ARBA" id="ARBA00023002"/>
    </source>
</evidence>
<dbReference type="GO" id="GO:0009089">
    <property type="term" value="P:lysine biosynthetic process via diaminopimelate"/>
    <property type="evidence" value="ECO:0007669"/>
    <property type="project" value="UniProtKB-UniRule"/>
</dbReference>
<comment type="pathway">
    <text evidence="1 12">Amino-acid biosynthesis; L-lysine biosynthesis via DAP pathway; DL-2,6-diaminopimelate from (S)-tetrahydrodipicolinate: step 1/1.</text>
</comment>
<comment type="function">
    <text evidence="12">Catalyzes the reversible NADPH-dependent reductive amination of L-2-amino-6-oxopimelate, the acyclic form of L-tetrahydrodipicolinate, to generate the meso compound, D,L-2,6-diaminopimelate.</text>
</comment>
<keyword evidence="9 12" id="KW-0560">Oxidoreductase</keyword>
<dbReference type="SUPFAM" id="SSF55347">
    <property type="entry name" value="Glyceraldehyde-3-phosphate dehydrogenase-like, C-terminal domain"/>
    <property type="match status" value="1"/>
</dbReference>
<dbReference type="OrthoDB" id="9774191at2"/>
<evidence type="ECO:0000256" key="6">
    <source>
        <dbReference type="ARBA" id="ARBA00022605"/>
    </source>
</evidence>
<protein>
    <recommendedName>
        <fullName evidence="5 12">Meso-diaminopimelate D-dehydrogenase</fullName>
        <shortName evidence="12">DAPDH</shortName>
        <shortName evidence="12">Meso-DAP dehydrogenase</shortName>
        <ecNumber evidence="4 12">1.4.1.16</ecNumber>
    </recommendedName>
</protein>
<reference evidence="15 16" key="1">
    <citation type="submission" date="2019-07" db="EMBL/GenBank/DDBJ databases">
        <title>Tomitella cavernea sp. nov., an actinomycete isolated from soil.</title>
        <authorList>
            <person name="Cheng J."/>
        </authorList>
    </citation>
    <scope>NUCLEOTIDE SEQUENCE [LARGE SCALE GENOMIC DNA]</scope>
    <source>
        <strain evidence="15 16">HY188</strain>
    </source>
</reference>
<keyword evidence="10 12" id="KW-0457">Lysine biosynthesis</keyword>
<feature type="binding site" evidence="13">
    <location>
        <position position="175"/>
    </location>
    <ligand>
        <name>substrate</name>
    </ligand>
</feature>
<sequence>MGEKIRIGIAGYGNLGRGVEAAVARTPDMELVGVFTRREPAAVTPQADGTRVYGWDALARFEDEVDVLILCGGSKEDLPRQGPELAARFNTVDSFDTHARIPEYFASVDGPARAAGTTAVISTGWDPGLFSLNRVLGESILPAGETYTFWGRGVSQGHSDAVRKVPGVAAGVQYTIPSEEAVEAVRRGDRPELSTREKHVRECFVVLEDGADADTVRQAIVTMPHYFEPYDTTVHFITADELTRDHAGIPHGGFVIRSGETGPADDPSGQVYEFSLKLGSNPGFTSSVLVAYARAAHRMNARGDVGAKTLYDVAPGLLSPKTPEQLRAEDL</sequence>
<dbReference type="Proteomes" id="UP000317344">
    <property type="component" value="Chromosome"/>
</dbReference>
<feature type="binding site" evidence="13">
    <location>
        <begin position="36"/>
        <end position="38"/>
    </location>
    <ligand>
        <name>NADP(+)</name>
        <dbReference type="ChEBI" id="CHEBI:58349"/>
    </ligand>
</feature>
<evidence type="ECO:0000259" key="14">
    <source>
        <dbReference type="Pfam" id="PF16654"/>
    </source>
</evidence>
<dbReference type="GO" id="GO:0000166">
    <property type="term" value="F:nucleotide binding"/>
    <property type="evidence" value="ECO:0007669"/>
    <property type="project" value="UniProtKB-KW"/>
</dbReference>
<dbReference type="NCBIfam" id="TIGR01921">
    <property type="entry name" value="DAP-DH"/>
    <property type="match status" value="1"/>
</dbReference>
<accession>A0A516X4P8</accession>
<dbReference type="Pfam" id="PF16654">
    <property type="entry name" value="DAPDH_C"/>
    <property type="match status" value="1"/>
</dbReference>
<name>A0A516X4P8_9ACTN</name>
<evidence type="ECO:0000313" key="16">
    <source>
        <dbReference type="Proteomes" id="UP000317344"/>
    </source>
</evidence>
<keyword evidence="7 12" id="KW-0521">NADP</keyword>
<feature type="binding site" evidence="13">
    <location>
        <begin position="94"/>
        <end position="96"/>
    </location>
    <ligand>
        <name>NADP(+)</name>
        <dbReference type="ChEBI" id="CHEBI:58349"/>
    </ligand>
</feature>
<proteinExistence type="inferred from homology"/>
<feature type="binding site" evidence="13">
    <location>
        <begin position="123"/>
        <end position="127"/>
    </location>
    <ligand>
        <name>NADP(+)</name>
        <dbReference type="ChEBI" id="CHEBI:58349"/>
    </ligand>
</feature>
<evidence type="ECO:0000256" key="11">
    <source>
        <dbReference type="ARBA" id="ARBA00052023"/>
    </source>
</evidence>
<keyword evidence="8 12" id="KW-0220">Diaminopimelate biosynthesis</keyword>
<evidence type="ECO:0000256" key="10">
    <source>
        <dbReference type="ARBA" id="ARBA00023154"/>
    </source>
</evidence>
<evidence type="ECO:0000256" key="1">
    <source>
        <dbReference type="ARBA" id="ARBA00004896"/>
    </source>
</evidence>
<dbReference type="KEGG" id="toy:FO059_12740"/>
<evidence type="ECO:0000313" key="15">
    <source>
        <dbReference type="EMBL" id="QDQ98024.1"/>
    </source>
</evidence>
<dbReference type="InterPro" id="IPR010190">
    <property type="entry name" value="Diaminopimelate_DH_Ddh"/>
</dbReference>
<reference evidence="15 16" key="2">
    <citation type="submission" date="2019-07" db="EMBL/GenBank/DDBJ databases">
        <authorList>
            <person name="Huang Y."/>
        </authorList>
    </citation>
    <scope>NUCLEOTIDE SEQUENCE [LARGE SCALE GENOMIC DNA]</scope>
    <source>
        <strain evidence="15 16">HY188</strain>
    </source>
</reference>
<dbReference type="CDD" id="cd02270">
    <property type="entry name" value="meso-DAPDH_N"/>
    <property type="match status" value="1"/>
</dbReference>
<evidence type="ECO:0000256" key="8">
    <source>
        <dbReference type="ARBA" id="ARBA00022915"/>
    </source>
</evidence>
<keyword evidence="13" id="KW-0547">Nucleotide-binding</keyword>
<evidence type="ECO:0000256" key="2">
    <source>
        <dbReference type="ARBA" id="ARBA00007442"/>
    </source>
</evidence>
<comment type="similarity">
    <text evidence="2 12">Belongs to the diaminopimelate dehydrogenase family.</text>
</comment>
<gene>
    <name evidence="15" type="ORF">FO059_12740</name>
</gene>
<dbReference type="EMBL" id="CP041765">
    <property type="protein sequence ID" value="QDQ98024.1"/>
    <property type="molecule type" value="Genomic_DNA"/>
</dbReference>